<sequence>MAIETEKIHEAHQFDAHIVRLLTMLPMSVFAEKNNTTTFTEDGFTYKLTKNPELVTTEKFNSQGNLVDSTTVNKVTGEVTIKQANGKVEVSDLNDYVQYNVSSNNPESSPLSDPISQGFFSKEGVQVVNDLITIQDAVDDEPITDDGLANSVYGDGYKFLGNMS</sequence>
<evidence type="ECO:0000313" key="1">
    <source>
        <dbReference type="EMBL" id="MBD2869734.1"/>
    </source>
</evidence>
<evidence type="ECO:0000313" key="2">
    <source>
        <dbReference type="Proteomes" id="UP000632125"/>
    </source>
</evidence>
<name>A0A927H7M3_9BACL</name>
<dbReference type="EMBL" id="JACXIY010000016">
    <property type="protein sequence ID" value="MBD2869734.1"/>
    <property type="molecule type" value="Genomic_DNA"/>
</dbReference>
<organism evidence="1 2">
    <name type="scientific">Paenibacillus arenilitoris</name>
    <dbReference type="NCBI Taxonomy" id="2772299"/>
    <lineage>
        <taxon>Bacteria</taxon>
        <taxon>Bacillati</taxon>
        <taxon>Bacillota</taxon>
        <taxon>Bacilli</taxon>
        <taxon>Bacillales</taxon>
        <taxon>Paenibacillaceae</taxon>
        <taxon>Paenibacillus</taxon>
    </lineage>
</organism>
<dbReference type="AlphaFoldDB" id="A0A927H7M3"/>
<proteinExistence type="predicted"/>
<accession>A0A927H7M3</accession>
<protein>
    <submittedName>
        <fullName evidence="1">Uncharacterized protein</fullName>
    </submittedName>
</protein>
<reference evidence="1" key="1">
    <citation type="submission" date="2020-09" db="EMBL/GenBank/DDBJ databases">
        <title>A novel bacterium of genus Paenibacillus, isolated from South China Sea.</title>
        <authorList>
            <person name="Huang H."/>
            <person name="Mo K."/>
            <person name="Hu Y."/>
        </authorList>
    </citation>
    <scope>NUCLEOTIDE SEQUENCE</scope>
    <source>
        <strain evidence="1">IB182493</strain>
    </source>
</reference>
<gene>
    <name evidence="1" type="ORF">IDH41_14185</name>
</gene>
<dbReference type="Proteomes" id="UP000632125">
    <property type="component" value="Unassembled WGS sequence"/>
</dbReference>
<comment type="caution">
    <text evidence="1">The sequence shown here is derived from an EMBL/GenBank/DDBJ whole genome shotgun (WGS) entry which is preliminary data.</text>
</comment>
<keyword evidence="2" id="KW-1185">Reference proteome</keyword>
<dbReference type="RefSeq" id="WP_190862102.1">
    <property type="nucleotide sequence ID" value="NZ_JACXIY010000016.1"/>
</dbReference>